<dbReference type="InterPro" id="IPR015422">
    <property type="entry name" value="PyrdxlP-dep_Trfase_small"/>
</dbReference>
<dbReference type="Pfam" id="PF00155">
    <property type="entry name" value="Aminotran_1_2"/>
    <property type="match status" value="1"/>
</dbReference>
<dbReference type="SUPFAM" id="SSF53383">
    <property type="entry name" value="PLP-dependent transferases"/>
    <property type="match status" value="1"/>
</dbReference>
<dbReference type="GO" id="GO:0003677">
    <property type="term" value="F:DNA binding"/>
    <property type="evidence" value="ECO:0007669"/>
    <property type="project" value="UniProtKB-KW"/>
</dbReference>
<dbReference type="Pfam" id="PF00392">
    <property type="entry name" value="GntR"/>
    <property type="match status" value="1"/>
</dbReference>
<dbReference type="SUPFAM" id="SSF46785">
    <property type="entry name" value="Winged helix' DNA-binding domain"/>
    <property type="match status" value="1"/>
</dbReference>
<evidence type="ECO:0000259" key="9">
    <source>
        <dbReference type="PROSITE" id="PS50949"/>
    </source>
</evidence>
<comment type="cofactor">
    <cofactor evidence="1">
        <name>pyridoxal 5'-phosphate</name>
        <dbReference type="ChEBI" id="CHEBI:597326"/>
    </cofactor>
</comment>
<evidence type="ECO:0000256" key="1">
    <source>
        <dbReference type="ARBA" id="ARBA00001933"/>
    </source>
</evidence>
<keyword evidence="3" id="KW-0032">Aminotransferase</keyword>
<evidence type="ECO:0000256" key="8">
    <source>
        <dbReference type="ARBA" id="ARBA00023163"/>
    </source>
</evidence>
<dbReference type="Gene3D" id="3.90.1150.10">
    <property type="entry name" value="Aspartate Aminotransferase, domain 1"/>
    <property type="match status" value="1"/>
</dbReference>
<dbReference type="GO" id="GO:0030170">
    <property type="term" value="F:pyridoxal phosphate binding"/>
    <property type="evidence" value="ECO:0007669"/>
    <property type="project" value="InterPro"/>
</dbReference>
<dbReference type="PROSITE" id="PS50949">
    <property type="entry name" value="HTH_GNTR"/>
    <property type="match status" value="1"/>
</dbReference>
<dbReference type="SMART" id="SM00345">
    <property type="entry name" value="HTH_GNTR"/>
    <property type="match status" value="1"/>
</dbReference>
<reference evidence="10 11" key="1">
    <citation type="submission" date="2014-07" db="EMBL/GenBank/DDBJ databases">
        <title>Draft genome of Clostridium sulfidigenes 113A isolated from sediments associated with methane hydrate from Krishna Godavari basin.</title>
        <authorList>
            <person name="Honkalas V.S."/>
            <person name="Dabir A.P."/>
            <person name="Arora P."/>
            <person name="Dhakephalkar P.K."/>
        </authorList>
    </citation>
    <scope>NUCLEOTIDE SEQUENCE [LARGE SCALE GENOMIC DNA]</scope>
    <source>
        <strain evidence="10 11">113A</strain>
    </source>
</reference>
<accession>A0A084JBE3</accession>
<dbReference type="GO" id="GO:0003700">
    <property type="term" value="F:DNA-binding transcription factor activity"/>
    <property type="evidence" value="ECO:0007669"/>
    <property type="project" value="InterPro"/>
</dbReference>
<keyword evidence="6" id="KW-0805">Transcription regulation</keyword>
<evidence type="ECO:0000256" key="5">
    <source>
        <dbReference type="ARBA" id="ARBA00022898"/>
    </source>
</evidence>
<dbReference type="AlphaFoldDB" id="A0A084JBE3"/>
<dbReference type="PRINTS" id="PR00035">
    <property type="entry name" value="HTHGNTR"/>
</dbReference>
<dbReference type="InterPro" id="IPR036388">
    <property type="entry name" value="WH-like_DNA-bd_sf"/>
</dbReference>
<dbReference type="Gene3D" id="3.40.640.10">
    <property type="entry name" value="Type I PLP-dependent aspartate aminotransferase-like (Major domain)"/>
    <property type="match status" value="1"/>
</dbReference>
<dbReference type="Proteomes" id="UP000028542">
    <property type="component" value="Unassembled WGS sequence"/>
</dbReference>
<keyword evidence="4" id="KW-0808">Transferase</keyword>
<name>A0A084JBE3_9CLOT</name>
<evidence type="ECO:0000313" key="11">
    <source>
        <dbReference type="Proteomes" id="UP000028542"/>
    </source>
</evidence>
<protein>
    <submittedName>
        <fullName evidence="10">GntR family transcriptional regulator</fullName>
    </submittedName>
</protein>
<proteinExistence type="inferred from homology"/>
<organism evidence="10 11">
    <name type="scientific">Clostridium sulfidigenes</name>
    <dbReference type="NCBI Taxonomy" id="318464"/>
    <lineage>
        <taxon>Bacteria</taxon>
        <taxon>Bacillati</taxon>
        <taxon>Bacillota</taxon>
        <taxon>Clostridia</taxon>
        <taxon>Eubacteriales</taxon>
        <taxon>Clostridiaceae</taxon>
        <taxon>Clostridium</taxon>
    </lineage>
</organism>
<keyword evidence="7" id="KW-0238">DNA-binding</keyword>
<dbReference type="InterPro" id="IPR015424">
    <property type="entry name" value="PyrdxlP-dep_Trfase"/>
</dbReference>
<dbReference type="PANTHER" id="PTHR46577:SF2">
    <property type="entry name" value="TRANSCRIPTIONAL REGULATORY PROTEIN"/>
    <property type="match status" value="1"/>
</dbReference>
<comment type="caution">
    <text evidence="10">The sequence shown here is derived from an EMBL/GenBank/DDBJ whole genome shotgun (WGS) entry which is preliminary data.</text>
</comment>
<dbReference type="InterPro" id="IPR051446">
    <property type="entry name" value="HTH_trans_reg/aminotransferase"/>
</dbReference>
<keyword evidence="11" id="KW-1185">Reference proteome</keyword>
<evidence type="ECO:0000313" key="10">
    <source>
        <dbReference type="EMBL" id="KEZ86277.1"/>
    </source>
</evidence>
<evidence type="ECO:0000256" key="6">
    <source>
        <dbReference type="ARBA" id="ARBA00023015"/>
    </source>
</evidence>
<feature type="domain" description="HTH gntR-type" evidence="9">
    <location>
        <begin position="14"/>
        <end position="82"/>
    </location>
</feature>
<dbReference type="CDD" id="cd00609">
    <property type="entry name" value="AAT_like"/>
    <property type="match status" value="1"/>
</dbReference>
<dbReference type="InterPro" id="IPR000524">
    <property type="entry name" value="Tscrpt_reg_HTH_GntR"/>
</dbReference>
<evidence type="ECO:0000256" key="7">
    <source>
        <dbReference type="ARBA" id="ARBA00023125"/>
    </source>
</evidence>
<dbReference type="GO" id="GO:0008483">
    <property type="term" value="F:transaminase activity"/>
    <property type="evidence" value="ECO:0007669"/>
    <property type="project" value="UniProtKB-KW"/>
</dbReference>
<dbReference type="InterPro" id="IPR015421">
    <property type="entry name" value="PyrdxlP-dep_Trfase_major"/>
</dbReference>
<dbReference type="Gene3D" id="1.10.10.10">
    <property type="entry name" value="Winged helix-like DNA-binding domain superfamily/Winged helix DNA-binding domain"/>
    <property type="match status" value="1"/>
</dbReference>
<dbReference type="FunFam" id="3.40.640.10:FF:000023">
    <property type="entry name" value="Transcriptional regulator, GntR family"/>
    <property type="match status" value="1"/>
</dbReference>
<dbReference type="STRING" id="318464.IO99_10370"/>
<evidence type="ECO:0000256" key="3">
    <source>
        <dbReference type="ARBA" id="ARBA00022576"/>
    </source>
</evidence>
<dbReference type="CDD" id="cd07377">
    <property type="entry name" value="WHTH_GntR"/>
    <property type="match status" value="1"/>
</dbReference>
<keyword evidence="8" id="KW-0804">Transcription</keyword>
<evidence type="ECO:0000256" key="2">
    <source>
        <dbReference type="ARBA" id="ARBA00005384"/>
    </source>
</evidence>
<keyword evidence="5" id="KW-0663">Pyridoxal phosphate</keyword>
<dbReference type="PANTHER" id="PTHR46577">
    <property type="entry name" value="HTH-TYPE TRANSCRIPTIONAL REGULATORY PROTEIN GABR"/>
    <property type="match status" value="1"/>
</dbReference>
<evidence type="ECO:0000256" key="4">
    <source>
        <dbReference type="ARBA" id="ARBA00022679"/>
    </source>
</evidence>
<gene>
    <name evidence="10" type="ORF">IO99_10370</name>
</gene>
<dbReference type="EMBL" id="JPMD01000024">
    <property type="protein sequence ID" value="KEZ86277.1"/>
    <property type="molecule type" value="Genomic_DNA"/>
</dbReference>
<dbReference type="InterPro" id="IPR004839">
    <property type="entry name" value="Aminotransferase_I/II_large"/>
</dbReference>
<dbReference type="eggNOG" id="COG1167">
    <property type="taxonomic scope" value="Bacteria"/>
</dbReference>
<sequence length="483" mass="54974">MINIDWKPDKNLNKPLYIQIVEYFKEKINGGEWQVGFMIPTQRELAKIFNVNRSTIVSAIDELKAEGILEGKGKGGTKIVNNVSPLLSNIQPDWKSYIDEGIHIPNVKTIKKINTLEFREDYIRLSTGEPSSELFPKEDMKIILNEVAKDMDNLGYESPSGTMYLRQQVSNYLKTIGIYASPGSILIVSGALQAMQLISMGLLQKGSTVLLENPSYMYSLQIFQSLDMRRSGIPMDNEGVMANLIPDYIKKHVPSILYTIPNFQNPTSIVMSEKRRKELIKVCQKEKLPIIEDDVYRELWIDAPPPDPIKSIDTNGLVLYVGSVSKTLCPGLRIGWIVGPEPVIERLGDIKMQTDYGSSSLSQLTVGKWLETGLYENHLKEIRSQLTIRRDVTINALNRYFKDIATWEIPSGGYYVWITLKYKIGMYKLFDEACKMGILLYPGYIYDANFNNSLRISFSYAPIEELEEGLLKLSLLIKELVRR</sequence>
<dbReference type="InterPro" id="IPR036390">
    <property type="entry name" value="WH_DNA-bd_sf"/>
</dbReference>
<comment type="similarity">
    <text evidence="2">In the C-terminal section; belongs to the class-I pyridoxal-phosphate-dependent aminotransferase family.</text>
</comment>